<dbReference type="InterPro" id="IPR000620">
    <property type="entry name" value="EamA_dom"/>
</dbReference>
<feature type="transmembrane region" description="Helical" evidence="6">
    <location>
        <begin position="140"/>
        <end position="160"/>
    </location>
</feature>
<sequence>MNPPESNDFERRGLPSSHGWLGYAACAAAGSLWGTGFYFGKLALREMSVGHMVLYRFLFASLGMLPLVIAGRDRRAGKRWTGREWRVLLLSAALGIPIQFLLQFHGLARTTVSHASLMVGTMPVLLALAATIFAGERLDWIGWVALSASTVGAALIVLGGHAASTSGSQPTLAGDLMVVASLAIALGWVLMNKHLMEVHSPLAVSAYSILSGTLMLAAWVVATDGPPPVRHVSLTAWLALAASGILCTAMTTFLWNWGIHHVPASRAGVFLNIEPALGSYLGVRLLGDRLGPFAWVGGGLILAAAVTLTTRGQSVEPEVILE</sequence>
<dbReference type="AlphaFoldDB" id="E6QHU5"/>
<dbReference type="InterPro" id="IPR037185">
    <property type="entry name" value="EmrE-like"/>
</dbReference>
<keyword evidence="3 6" id="KW-0812">Transmembrane</keyword>
<feature type="transmembrane region" description="Helical" evidence="6">
    <location>
        <begin position="172"/>
        <end position="190"/>
    </location>
</feature>
<feature type="transmembrane region" description="Helical" evidence="6">
    <location>
        <begin position="52"/>
        <end position="70"/>
    </location>
</feature>
<evidence type="ECO:0000256" key="1">
    <source>
        <dbReference type="ARBA" id="ARBA00004651"/>
    </source>
</evidence>
<proteinExistence type="predicted"/>
<reference evidence="8" key="1">
    <citation type="submission" date="2009-10" db="EMBL/GenBank/DDBJ databases">
        <title>Diversity of trophic interactions inside an arsenic-rich microbial ecosystem.</title>
        <authorList>
            <person name="Bertin P.N."/>
            <person name="Heinrich-Salmeron A."/>
            <person name="Pelletier E."/>
            <person name="Goulhen-Chollet F."/>
            <person name="Arsene-Ploetze F."/>
            <person name="Gallien S."/>
            <person name="Calteau A."/>
            <person name="Vallenet D."/>
            <person name="Casiot C."/>
            <person name="Chane-Woon-Ming B."/>
            <person name="Giloteaux L."/>
            <person name="Barakat M."/>
            <person name="Bonnefoy V."/>
            <person name="Bruneel O."/>
            <person name="Chandler M."/>
            <person name="Cleiss J."/>
            <person name="Duran R."/>
            <person name="Elbaz-Poulichet F."/>
            <person name="Fonknechten N."/>
            <person name="Lauga B."/>
            <person name="Mornico D."/>
            <person name="Ortet P."/>
            <person name="Schaeffer C."/>
            <person name="Siguier P."/>
            <person name="Alexander Thil Smith A."/>
            <person name="Van Dorsselaer A."/>
            <person name="Weissenbach J."/>
            <person name="Medigue C."/>
            <person name="Le Paslier D."/>
        </authorList>
    </citation>
    <scope>NUCLEOTIDE SEQUENCE</scope>
</reference>
<feature type="transmembrane region" description="Helical" evidence="6">
    <location>
        <begin position="114"/>
        <end position="134"/>
    </location>
</feature>
<dbReference type="PANTHER" id="PTHR42920">
    <property type="entry name" value="OS03G0707200 PROTEIN-RELATED"/>
    <property type="match status" value="1"/>
</dbReference>
<evidence type="ECO:0000256" key="6">
    <source>
        <dbReference type="SAM" id="Phobius"/>
    </source>
</evidence>
<dbReference type="InterPro" id="IPR051258">
    <property type="entry name" value="Diverse_Substrate_Transporter"/>
</dbReference>
<dbReference type="SUPFAM" id="SSF103481">
    <property type="entry name" value="Multidrug resistance efflux transporter EmrE"/>
    <property type="match status" value="2"/>
</dbReference>
<evidence type="ECO:0000256" key="5">
    <source>
        <dbReference type="ARBA" id="ARBA00023136"/>
    </source>
</evidence>
<comment type="subcellular location">
    <subcellularLocation>
        <location evidence="1">Cell membrane</location>
        <topology evidence="1">Multi-pass membrane protein</topology>
    </subcellularLocation>
</comment>
<keyword evidence="2" id="KW-1003">Cell membrane</keyword>
<dbReference type="EMBL" id="CABQ01000024">
    <property type="protein sequence ID" value="CBI06809.1"/>
    <property type="molecule type" value="Genomic_DNA"/>
</dbReference>
<feature type="transmembrane region" description="Helical" evidence="6">
    <location>
        <begin position="202"/>
        <end position="222"/>
    </location>
</feature>
<evidence type="ECO:0000256" key="2">
    <source>
        <dbReference type="ARBA" id="ARBA00022475"/>
    </source>
</evidence>
<name>E6QHU5_9ZZZZ</name>
<accession>E6QHU5</accession>
<feature type="transmembrane region" description="Helical" evidence="6">
    <location>
        <begin position="20"/>
        <end position="40"/>
    </location>
</feature>
<organism evidence="8">
    <name type="scientific">mine drainage metagenome</name>
    <dbReference type="NCBI Taxonomy" id="410659"/>
    <lineage>
        <taxon>unclassified sequences</taxon>
        <taxon>metagenomes</taxon>
        <taxon>ecological metagenomes</taxon>
    </lineage>
</organism>
<feature type="transmembrane region" description="Helical" evidence="6">
    <location>
        <begin position="234"/>
        <end position="255"/>
    </location>
</feature>
<feature type="domain" description="EamA" evidence="7">
    <location>
        <begin position="21"/>
        <end position="157"/>
    </location>
</feature>
<comment type="caution">
    <text evidence="8">The sequence shown here is derived from an EMBL/GenBank/DDBJ whole genome shotgun (WGS) entry which is preliminary data.</text>
</comment>
<dbReference type="PANTHER" id="PTHR42920:SF5">
    <property type="entry name" value="EAMA DOMAIN-CONTAINING PROTEIN"/>
    <property type="match status" value="1"/>
</dbReference>
<protein>
    <submittedName>
        <fullName evidence="8">Putative 10 TMS drug/metabolite exporter, DME family, DMT superfamily</fullName>
    </submittedName>
</protein>
<evidence type="ECO:0000259" key="7">
    <source>
        <dbReference type="Pfam" id="PF00892"/>
    </source>
</evidence>
<keyword evidence="4 6" id="KW-1133">Transmembrane helix</keyword>
<evidence type="ECO:0000256" key="4">
    <source>
        <dbReference type="ARBA" id="ARBA00022989"/>
    </source>
</evidence>
<keyword evidence="5 6" id="KW-0472">Membrane</keyword>
<dbReference type="GO" id="GO:0005886">
    <property type="term" value="C:plasma membrane"/>
    <property type="evidence" value="ECO:0007669"/>
    <property type="project" value="UniProtKB-SubCell"/>
</dbReference>
<feature type="domain" description="EamA" evidence="7">
    <location>
        <begin position="176"/>
        <end position="309"/>
    </location>
</feature>
<dbReference type="Pfam" id="PF00892">
    <property type="entry name" value="EamA"/>
    <property type="match status" value="2"/>
</dbReference>
<evidence type="ECO:0000256" key="3">
    <source>
        <dbReference type="ARBA" id="ARBA00022692"/>
    </source>
</evidence>
<evidence type="ECO:0000313" key="8">
    <source>
        <dbReference type="EMBL" id="CBI06809.1"/>
    </source>
</evidence>
<feature type="transmembrane region" description="Helical" evidence="6">
    <location>
        <begin position="85"/>
        <end position="102"/>
    </location>
</feature>
<gene>
    <name evidence="8" type="ORF">CARN6_0083</name>
</gene>